<reference evidence="2" key="1">
    <citation type="submission" date="2021-05" db="EMBL/GenBank/DDBJ databases">
        <authorList>
            <person name="Alioto T."/>
            <person name="Alioto T."/>
            <person name="Gomez Garrido J."/>
        </authorList>
    </citation>
    <scope>NUCLEOTIDE SEQUENCE</scope>
</reference>
<dbReference type="EMBL" id="HBUF01167297">
    <property type="protein sequence ID" value="CAG6651366.1"/>
    <property type="molecule type" value="Transcribed_RNA"/>
</dbReference>
<feature type="compositionally biased region" description="Basic and acidic residues" evidence="1">
    <location>
        <begin position="71"/>
        <end position="88"/>
    </location>
</feature>
<evidence type="ECO:0000313" key="2">
    <source>
        <dbReference type="EMBL" id="CAG6651366.1"/>
    </source>
</evidence>
<proteinExistence type="predicted"/>
<feature type="compositionally biased region" description="Low complexity" evidence="1">
    <location>
        <begin position="401"/>
        <end position="419"/>
    </location>
</feature>
<evidence type="ECO:0000256" key="1">
    <source>
        <dbReference type="SAM" id="MobiDB-lite"/>
    </source>
</evidence>
<feature type="region of interest" description="Disordered" evidence="1">
    <location>
        <begin position="1"/>
        <end position="229"/>
    </location>
</feature>
<feature type="compositionally biased region" description="Polar residues" evidence="1">
    <location>
        <begin position="214"/>
        <end position="229"/>
    </location>
</feature>
<feature type="compositionally biased region" description="Polar residues" evidence="1">
    <location>
        <begin position="15"/>
        <end position="25"/>
    </location>
</feature>
<sequence length="473" mass="52332">MPEFYMEHEFGLQEPTHQQATTLPSQAEPCTEQTKPAACRTENELSIEDNVSNEKPAASRTENELSIGDNVNKEKPAVSRNQKEESSEKTNVINGQQTKQDNVMNEKPAASRIENELSKEDNGKTAASRNQGDESSEKGIVINEQQSKTNGKTAASRKQTNESSEKENVINGQQSKEEQERFDFEEIDKKEPKEESDKENQDEKRGGGGRVESSGMNIPKSKSTSLLCDNGQQYRVRGILKTGSRSLSISSDEEDEYHCSSSCSVKKHVRFDEHISRKLFSSKCTILEQEKKYQKRLRHLSHKRERRVSETEASDSENHNRDRNNKFVSKKQAKRMNKSKNNTINVTNNNNNSNHSNNGSKNGKKLPGTGTSGGEAAASWDSQHSEMSEDESKTSCSCSATSESGGNTSDSGDSGAASGDFEEMKLSMLAASRKEHKRRGKKNARKSASSAKTAAASGVGEFGNSYVFELDMN</sequence>
<feature type="compositionally biased region" description="Basic and acidic residues" evidence="1">
    <location>
        <begin position="383"/>
        <end position="393"/>
    </location>
</feature>
<dbReference type="AlphaFoldDB" id="A0A8D8RIL2"/>
<organism evidence="2">
    <name type="scientific">Cacopsylla melanoneura</name>
    <dbReference type="NCBI Taxonomy" id="428564"/>
    <lineage>
        <taxon>Eukaryota</taxon>
        <taxon>Metazoa</taxon>
        <taxon>Ecdysozoa</taxon>
        <taxon>Arthropoda</taxon>
        <taxon>Hexapoda</taxon>
        <taxon>Insecta</taxon>
        <taxon>Pterygota</taxon>
        <taxon>Neoptera</taxon>
        <taxon>Paraneoptera</taxon>
        <taxon>Hemiptera</taxon>
        <taxon>Sternorrhyncha</taxon>
        <taxon>Psylloidea</taxon>
        <taxon>Psyllidae</taxon>
        <taxon>Psyllinae</taxon>
        <taxon>Cacopsylla</taxon>
    </lineage>
</organism>
<feature type="compositionally biased region" description="Basic and acidic residues" evidence="1">
    <location>
        <begin position="159"/>
        <end position="168"/>
    </location>
</feature>
<feature type="compositionally biased region" description="Low complexity" evidence="1">
    <location>
        <begin position="446"/>
        <end position="457"/>
    </location>
</feature>
<feature type="compositionally biased region" description="Basic and acidic residues" evidence="1">
    <location>
        <begin position="316"/>
        <end position="325"/>
    </location>
</feature>
<feature type="region of interest" description="Disordered" evidence="1">
    <location>
        <begin position="295"/>
        <end position="457"/>
    </location>
</feature>
<feature type="compositionally biased region" description="Basic residues" evidence="1">
    <location>
        <begin position="434"/>
        <end position="445"/>
    </location>
</feature>
<protein>
    <submittedName>
        <fullName evidence="2">Uncharacterized protein</fullName>
    </submittedName>
</protein>
<feature type="compositionally biased region" description="Basic residues" evidence="1">
    <location>
        <begin position="328"/>
        <end position="338"/>
    </location>
</feature>
<feature type="compositionally biased region" description="Low complexity" evidence="1">
    <location>
        <begin position="339"/>
        <end position="361"/>
    </location>
</feature>
<feature type="compositionally biased region" description="Basic and acidic residues" evidence="1">
    <location>
        <begin position="175"/>
        <end position="206"/>
    </location>
</feature>
<feature type="compositionally biased region" description="Basic and acidic residues" evidence="1">
    <location>
        <begin position="1"/>
        <end position="11"/>
    </location>
</feature>
<accession>A0A8D8RIL2</accession>
<feature type="compositionally biased region" description="Polar residues" evidence="1">
    <location>
        <begin position="143"/>
        <end position="158"/>
    </location>
</feature>
<feature type="compositionally biased region" description="Polar residues" evidence="1">
    <location>
        <begin position="89"/>
        <end position="103"/>
    </location>
</feature>
<feature type="compositionally biased region" description="Basic residues" evidence="1">
    <location>
        <begin position="295"/>
        <end position="306"/>
    </location>
</feature>
<feature type="compositionally biased region" description="Basic and acidic residues" evidence="1">
    <location>
        <begin position="113"/>
        <end position="123"/>
    </location>
</feature>
<name>A0A8D8RIL2_9HEMI</name>